<reference evidence="1" key="1">
    <citation type="submission" date="2022-12" db="EMBL/GenBank/DDBJ databases">
        <title>Phocaeicola acetigenes sp. nov., isolated feces from a healthy human.</title>
        <authorList>
            <person name="Do H."/>
            <person name="Ha Y.B."/>
            <person name="Kim J.-S."/>
            <person name="Suh M.K."/>
            <person name="Kim H.S."/>
            <person name="Lee J.-S."/>
        </authorList>
    </citation>
    <scope>NUCLEOTIDE SEQUENCE</scope>
    <source>
        <strain evidence="1">KGMB11183</strain>
    </source>
</reference>
<name>A0ABT4PJK8_9BACT</name>
<protein>
    <submittedName>
        <fullName evidence="1">TatD family hydrolase</fullName>
    </submittedName>
</protein>
<dbReference type="InterPro" id="IPR032466">
    <property type="entry name" value="Metal_Hydrolase"/>
</dbReference>
<evidence type="ECO:0000313" key="2">
    <source>
        <dbReference type="Proteomes" id="UP001141933"/>
    </source>
</evidence>
<organism evidence="1 2">
    <name type="scientific">Phocaeicola acetigenes</name>
    <dbReference type="NCBI Taxonomy" id="3016083"/>
    <lineage>
        <taxon>Bacteria</taxon>
        <taxon>Pseudomonadati</taxon>
        <taxon>Bacteroidota</taxon>
        <taxon>Bacteroidia</taxon>
        <taxon>Bacteroidales</taxon>
        <taxon>Bacteroidaceae</taxon>
        <taxon>Phocaeicola</taxon>
    </lineage>
</organism>
<sequence length="222" mass="25566">MTLYRNNHQTMLLDIHTHRLPSSASSAILSCSMWNTPIPNETVFLSAGIHPWYVSEADYKDQLEWVRTMAATDIRTIAIGEAGLDKLCQTPFELQLKVFREIISIAEHYRLPLILHAVKTTNELIALKKEYCPHNAWIIHGFRGKRELAQSLVRQGFYLSFGSKYNHEALQSIPNDRILIETDEDEQSVHSLYQEAASLLHTAEEELKDRVQTTINQLFFSR</sequence>
<dbReference type="Pfam" id="PF01026">
    <property type="entry name" value="TatD_DNase"/>
    <property type="match status" value="1"/>
</dbReference>
<evidence type="ECO:0000313" key="1">
    <source>
        <dbReference type="EMBL" id="MCZ8373247.1"/>
    </source>
</evidence>
<dbReference type="RefSeq" id="WP_269878562.1">
    <property type="nucleotide sequence ID" value="NZ_JAPZVM010000010.1"/>
</dbReference>
<accession>A0ABT4PJK8</accession>
<dbReference type="PANTHER" id="PTHR46124:SF2">
    <property type="entry name" value="D-AMINOACYL-TRNA DEACYLASE"/>
    <property type="match status" value="1"/>
</dbReference>
<gene>
    <name evidence="1" type="ORF">O6P32_11100</name>
</gene>
<dbReference type="EMBL" id="JAPZVM010000010">
    <property type="protein sequence ID" value="MCZ8373247.1"/>
    <property type="molecule type" value="Genomic_DNA"/>
</dbReference>
<dbReference type="PROSITE" id="PS51257">
    <property type="entry name" value="PROKAR_LIPOPROTEIN"/>
    <property type="match status" value="1"/>
</dbReference>
<dbReference type="GO" id="GO:0016787">
    <property type="term" value="F:hydrolase activity"/>
    <property type="evidence" value="ECO:0007669"/>
    <property type="project" value="UniProtKB-KW"/>
</dbReference>
<comment type="caution">
    <text evidence="1">The sequence shown here is derived from an EMBL/GenBank/DDBJ whole genome shotgun (WGS) entry which is preliminary data.</text>
</comment>
<dbReference type="Gene3D" id="3.20.20.140">
    <property type="entry name" value="Metal-dependent hydrolases"/>
    <property type="match status" value="1"/>
</dbReference>
<keyword evidence="2" id="KW-1185">Reference proteome</keyword>
<keyword evidence="1" id="KW-0378">Hydrolase</keyword>
<proteinExistence type="predicted"/>
<dbReference type="SUPFAM" id="SSF51556">
    <property type="entry name" value="Metallo-dependent hydrolases"/>
    <property type="match status" value="1"/>
</dbReference>
<dbReference type="PANTHER" id="PTHR46124">
    <property type="entry name" value="D-AMINOACYL-TRNA DEACYLASE"/>
    <property type="match status" value="1"/>
</dbReference>
<dbReference type="Proteomes" id="UP001141933">
    <property type="component" value="Unassembled WGS sequence"/>
</dbReference>
<dbReference type="InterPro" id="IPR001130">
    <property type="entry name" value="TatD-like"/>
</dbReference>